<evidence type="ECO:0000313" key="2">
    <source>
        <dbReference type="Proteomes" id="UP000736384"/>
    </source>
</evidence>
<dbReference type="RefSeq" id="WP_165892183.1">
    <property type="nucleotide sequence ID" value="NZ_JAAPAP010000004.1"/>
</dbReference>
<comment type="caution">
    <text evidence="1">The sequence shown here is derived from an EMBL/GenBank/DDBJ whole genome shotgun (WGS) entry which is preliminary data.</text>
</comment>
<gene>
    <name evidence="1" type="ORF">HA520_07475</name>
</gene>
<proteinExistence type="predicted"/>
<dbReference type="EMBL" id="JAAPAP010000004">
    <property type="protein sequence ID" value="NHN77133.1"/>
    <property type="molecule type" value="Genomic_DNA"/>
</dbReference>
<evidence type="ECO:0000313" key="1">
    <source>
        <dbReference type="EMBL" id="NHN77133.1"/>
    </source>
</evidence>
<dbReference type="Proteomes" id="UP000736384">
    <property type="component" value="Unassembled WGS sequence"/>
</dbReference>
<dbReference type="AlphaFoldDB" id="A0AA44C825"/>
<sequence>MIKIEILSVRSPKWANEDGSAINCLVRTNTLMQETPFTATPCDSEARSILIVTRQELIRKFHDDNELTTDYFLSNFEINKSA</sequence>
<organism evidence="1 2">
    <name type="scientific">Azotobacter chroococcum</name>
    <dbReference type="NCBI Taxonomy" id="353"/>
    <lineage>
        <taxon>Bacteria</taxon>
        <taxon>Pseudomonadati</taxon>
        <taxon>Pseudomonadota</taxon>
        <taxon>Gammaproteobacteria</taxon>
        <taxon>Pseudomonadales</taxon>
        <taxon>Pseudomonadaceae</taxon>
        <taxon>Azotobacter</taxon>
    </lineage>
</organism>
<reference evidence="1" key="1">
    <citation type="submission" date="2020-03" db="EMBL/GenBank/DDBJ databases">
        <title>Genome assembly of Azotobacter chroococcum W5.</title>
        <authorList>
            <person name="Kannepalli A."/>
        </authorList>
    </citation>
    <scope>NUCLEOTIDE SEQUENCE</scope>
    <source>
        <strain evidence="1">W5</strain>
    </source>
</reference>
<accession>A0AA44C825</accession>
<protein>
    <submittedName>
        <fullName evidence="1">Uncharacterized protein</fullName>
    </submittedName>
</protein>
<name>A0AA44C825_9GAMM</name>